<feature type="non-terminal residue" evidence="3">
    <location>
        <position position="444"/>
    </location>
</feature>
<feature type="repeat" description="NHL" evidence="2">
    <location>
        <begin position="169"/>
        <end position="209"/>
    </location>
</feature>
<evidence type="ECO:0000256" key="1">
    <source>
        <dbReference type="ARBA" id="ARBA00022737"/>
    </source>
</evidence>
<name>A0A815F7T3_9BILA</name>
<dbReference type="Gene3D" id="2.120.10.30">
    <property type="entry name" value="TolB, C-terminal domain"/>
    <property type="match status" value="2"/>
</dbReference>
<reference evidence="3" key="1">
    <citation type="submission" date="2021-02" db="EMBL/GenBank/DDBJ databases">
        <authorList>
            <person name="Nowell W R."/>
        </authorList>
    </citation>
    <scope>NUCLEOTIDE SEQUENCE</scope>
</reference>
<dbReference type="SUPFAM" id="SSF101898">
    <property type="entry name" value="NHL repeat"/>
    <property type="match status" value="1"/>
</dbReference>
<gene>
    <name evidence="3" type="ORF">GPM918_LOCUS29648</name>
    <name evidence="4" type="ORF">SRO942_LOCUS30235</name>
</gene>
<protein>
    <recommendedName>
        <fullName evidence="6">NHL repeat-containing protein</fullName>
    </recommendedName>
</protein>
<dbReference type="InterPro" id="IPR011042">
    <property type="entry name" value="6-blade_b-propeller_TolB-like"/>
</dbReference>
<dbReference type="EMBL" id="CAJOBC010049732">
    <property type="protein sequence ID" value="CAF4173710.1"/>
    <property type="molecule type" value="Genomic_DNA"/>
</dbReference>
<dbReference type="PROSITE" id="PS51125">
    <property type="entry name" value="NHL"/>
    <property type="match status" value="1"/>
</dbReference>
<dbReference type="GO" id="GO:0008270">
    <property type="term" value="F:zinc ion binding"/>
    <property type="evidence" value="ECO:0007669"/>
    <property type="project" value="UniProtKB-KW"/>
</dbReference>
<dbReference type="PANTHER" id="PTHR24104">
    <property type="entry name" value="E3 UBIQUITIN-PROTEIN LIGASE NHLRC1-RELATED"/>
    <property type="match status" value="1"/>
</dbReference>
<accession>A0A815F7T3</accession>
<dbReference type="PANTHER" id="PTHR24104:SF25">
    <property type="entry name" value="PROTEIN LIN-41"/>
    <property type="match status" value="1"/>
</dbReference>
<evidence type="ECO:0000313" key="3">
    <source>
        <dbReference type="EMBL" id="CAF1324810.1"/>
    </source>
</evidence>
<evidence type="ECO:0000256" key="2">
    <source>
        <dbReference type="PROSITE-ProRule" id="PRU00504"/>
    </source>
</evidence>
<sequence>MLTEVCSDIIDIPSRNVKSKNNCGTLIKGNRQQSNSKLKAKVDNYKNLRVVVGVRVVITENMCEVNRLVKGASDTIVEIIMYPVTSVVQTIRVKFDNPDCGLQHQANCKLLLHNIEGLNGHYMEMKNHSWLDKCDIVYLTETWLRTGKNAPEIDSHIYMLFFTVEVGNTSFGCTQNQLNFPTAIYIDSATNILYIVDTNNNRVQQLLLNSSSSEITTIAGDGINCTFGSTSEKLSNPMGIIVDQQQNLFISDSANNRIQLWLNKEKSGVTVAGNGSFGSELNEISSPQGLWTHQNTIFVVDRYNHRVTKWTLQPNATSQIVAGGNGQGNFNNQLNYPQGFYVDKTANDTLYISNTNGHFVTKWEMNAAQGSVYAGTPGKEGNSSLQLNYPTDVTRDQYGNLYVVDCLNYRIQMFCSPDSLEGITIAGTTGKGGNAANQLYIPES</sequence>
<evidence type="ECO:0000313" key="5">
    <source>
        <dbReference type="Proteomes" id="UP000663829"/>
    </source>
</evidence>
<dbReference type="Proteomes" id="UP000663829">
    <property type="component" value="Unassembled WGS sequence"/>
</dbReference>
<organism evidence="3 5">
    <name type="scientific">Didymodactylos carnosus</name>
    <dbReference type="NCBI Taxonomy" id="1234261"/>
    <lineage>
        <taxon>Eukaryota</taxon>
        <taxon>Metazoa</taxon>
        <taxon>Spiralia</taxon>
        <taxon>Gnathifera</taxon>
        <taxon>Rotifera</taxon>
        <taxon>Eurotatoria</taxon>
        <taxon>Bdelloidea</taxon>
        <taxon>Philodinida</taxon>
        <taxon>Philodinidae</taxon>
        <taxon>Didymodactylos</taxon>
    </lineage>
</organism>
<keyword evidence="5" id="KW-1185">Reference proteome</keyword>
<dbReference type="InterPro" id="IPR050952">
    <property type="entry name" value="TRIM-NHL_E3_ligases"/>
</dbReference>
<proteinExistence type="predicted"/>
<dbReference type="EMBL" id="CAJNOQ010013592">
    <property type="protein sequence ID" value="CAF1324810.1"/>
    <property type="molecule type" value="Genomic_DNA"/>
</dbReference>
<dbReference type="OrthoDB" id="10685805at2759"/>
<dbReference type="AlphaFoldDB" id="A0A815F7T3"/>
<dbReference type="Proteomes" id="UP000681722">
    <property type="component" value="Unassembled WGS sequence"/>
</dbReference>
<dbReference type="GO" id="GO:0043161">
    <property type="term" value="P:proteasome-mediated ubiquitin-dependent protein catabolic process"/>
    <property type="evidence" value="ECO:0007669"/>
    <property type="project" value="TreeGrafter"/>
</dbReference>
<evidence type="ECO:0000313" key="4">
    <source>
        <dbReference type="EMBL" id="CAF4173710.1"/>
    </source>
</evidence>
<keyword evidence="1" id="KW-0677">Repeat</keyword>
<dbReference type="GO" id="GO:0061630">
    <property type="term" value="F:ubiquitin protein ligase activity"/>
    <property type="evidence" value="ECO:0007669"/>
    <property type="project" value="TreeGrafter"/>
</dbReference>
<evidence type="ECO:0008006" key="6">
    <source>
        <dbReference type="Google" id="ProtNLM"/>
    </source>
</evidence>
<dbReference type="CDD" id="cd05819">
    <property type="entry name" value="NHL"/>
    <property type="match status" value="1"/>
</dbReference>
<comment type="caution">
    <text evidence="3">The sequence shown here is derived from an EMBL/GenBank/DDBJ whole genome shotgun (WGS) entry which is preliminary data.</text>
</comment>
<dbReference type="InterPro" id="IPR001258">
    <property type="entry name" value="NHL_repeat"/>
</dbReference>
<dbReference type="GO" id="GO:0000209">
    <property type="term" value="P:protein polyubiquitination"/>
    <property type="evidence" value="ECO:0007669"/>
    <property type="project" value="TreeGrafter"/>
</dbReference>